<dbReference type="PANTHER" id="PTHR33318">
    <property type="entry name" value="ASPARTYL/GLUTAMYL-TRNA(ASN/GLN) AMIDOTRANSFERASE SUBUNIT"/>
    <property type="match status" value="1"/>
</dbReference>
<evidence type="ECO:0000256" key="2">
    <source>
        <dbReference type="SAM" id="SignalP"/>
    </source>
</evidence>
<dbReference type="Proteomes" id="UP000813463">
    <property type="component" value="Chromosome 2"/>
</dbReference>
<keyword evidence="2" id="KW-0732">Signal</keyword>
<organism evidence="3 4">
    <name type="scientific">Spinacia oleracea</name>
    <name type="common">Spinach</name>
    <dbReference type="NCBI Taxonomy" id="3562"/>
    <lineage>
        <taxon>Eukaryota</taxon>
        <taxon>Viridiplantae</taxon>
        <taxon>Streptophyta</taxon>
        <taxon>Embryophyta</taxon>
        <taxon>Tracheophyta</taxon>
        <taxon>Spermatophyta</taxon>
        <taxon>Magnoliopsida</taxon>
        <taxon>eudicotyledons</taxon>
        <taxon>Gunneridae</taxon>
        <taxon>Pentapetalae</taxon>
        <taxon>Caryophyllales</taxon>
        <taxon>Chenopodiaceae</taxon>
        <taxon>Chenopodioideae</taxon>
        <taxon>Anserineae</taxon>
        <taxon>Spinacia</taxon>
    </lineage>
</organism>
<dbReference type="KEGG" id="soe:110803803"/>
<feature type="region of interest" description="Disordered" evidence="1">
    <location>
        <begin position="267"/>
        <end position="295"/>
    </location>
</feature>
<reference evidence="3" key="1">
    <citation type="journal article" date="2021" name="Nat. Commun.">
        <title>Genomic analyses provide insights into spinach domestication and the genetic basis of agronomic traits.</title>
        <authorList>
            <person name="Cai X."/>
            <person name="Sun X."/>
            <person name="Xu C."/>
            <person name="Sun H."/>
            <person name="Wang X."/>
            <person name="Ge C."/>
            <person name="Zhang Z."/>
            <person name="Wang Q."/>
            <person name="Fei Z."/>
            <person name="Jiao C."/>
            <person name="Wang Q."/>
        </authorList>
    </citation>
    <scope>NUCLEOTIDE SEQUENCE [LARGE SCALE GENOMIC DNA]</scope>
    <source>
        <strain evidence="3">cv. Varoflay</strain>
    </source>
</reference>
<dbReference type="RefSeq" id="XP_021865022.1">
    <property type="nucleotide sequence ID" value="XM_022009330.2"/>
</dbReference>
<feature type="region of interest" description="Disordered" evidence="1">
    <location>
        <begin position="36"/>
        <end position="62"/>
    </location>
</feature>
<proteinExistence type="predicted"/>
<evidence type="ECO:0000313" key="3">
    <source>
        <dbReference type="Proteomes" id="UP000813463"/>
    </source>
</evidence>
<feature type="chain" id="PRO_5040517148" evidence="2">
    <location>
        <begin position="19"/>
        <end position="440"/>
    </location>
</feature>
<dbReference type="AlphaFoldDB" id="A0A9R0JDA6"/>
<evidence type="ECO:0000313" key="4">
    <source>
        <dbReference type="RefSeq" id="XP_021865022.1"/>
    </source>
</evidence>
<dbReference type="InterPro" id="IPR039300">
    <property type="entry name" value="JASON"/>
</dbReference>
<dbReference type="OrthoDB" id="1932581at2759"/>
<keyword evidence="3" id="KW-1185">Reference proteome</keyword>
<dbReference type="GeneID" id="110803803"/>
<accession>A0A9R0JDA6</accession>
<evidence type="ECO:0000256" key="1">
    <source>
        <dbReference type="SAM" id="MobiDB-lite"/>
    </source>
</evidence>
<gene>
    <name evidence="4" type="primary">LOC110803803</name>
</gene>
<feature type="signal peptide" evidence="2">
    <location>
        <begin position="1"/>
        <end position="18"/>
    </location>
</feature>
<reference evidence="4" key="2">
    <citation type="submission" date="2025-08" db="UniProtKB">
        <authorList>
            <consortium name="RefSeq"/>
        </authorList>
    </citation>
    <scope>IDENTIFICATION</scope>
    <source>
        <tissue evidence="4">Leaf</tissue>
    </source>
</reference>
<feature type="region of interest" description="Disordered" evidence="1">
    <location>
        <begin position="319"/>
        <end position="339"/>
    </location>
</feature>
<feature type="compositionally biased region" description="Polar residues" evidence="1">
    <location>
        <begin position="170"/>
        <end position="182"/>
    </location>
</feature>
<feature type="region of interest" description="Disordered" evidence="1">
    <location>
        <begin position="165"/>
        <end position="188"/>
    </location>
</feature>
<dbReference type="PANTHER" id="PTHR33318:SF7">
    <property type="entry name" value="PROTEIN JASON"/>
    <property type="match status" value="1"/>
</dbReference>
<dbReference type="GO" id="GO:0007142">
    <property type="term" value="P:male meiosis II"/>
    <property type="evidence" value="ECO:0007669"/>
    <property type="project" value="InterPro"/>
</dbReference>
<name>A0A9R0JDA6_SPIOL</name>
<sequence length="440" mass="48993">MPVTYCDVFGFLLRSVQAMACFFDCFRVRNNNHHRRHHHHHPQLAPQDSPISDSRVGDQEEGRQKIRLSTLFTAEEGKEVAAKDGENEALVRRVGRPEVDQELVEEAKFLKACGTIPETPAEIRKRVTIVENFDNLDMQRPHSVLEFSPETPVEIQQAETLAEKLERSDLQSSHSAMESSPETPDDVQKVGTLAENSVKLDARIPQSMLKSSPYPTPIKISADMQTPGTVFATNMKSLTQGNGRIRSQYVFTVPIENRCQLDELREENSVLDESDSSDHGGEYTKQGNTTPSYAVGSSKISVNEEKLGDFSLSAWLKPPSSKNDASYKKPNVGRTPGDRPIIGLVATHWNDLEEASHISPKGWDGNGIPNSTTKYKEDQKVCWHATPFEERLEKALSEETVVPQRKPITGAPISFEETEGQDTATSQLQSMSCAKSVISF</sequence>
<protein>
    <submittedName>
        <fullName evidence="4">Protein JASON</fullName>
    </submittedName>
</protein>